<proteinExistence type="predicted"/>
<dbReference type="Pfam" id="PF07589">
    <property type="entry name" value="PEP-CTERM"/>
    <property type="match status" value="1"/>
</dbReference>
<keyword evidence="1" id="KW-0732">Signal</keyword>
<evidence type="ECO:0000313" key="4">
    <source>
        <dbReference type="Proteomes" id="UP001201463"/>
    </source>
</evidence>
<protein>
    <submittedName>
        <fullName evidence="3">PEP-CTERM sorting domain-containing protein</fullName>
    </submittedName>
</protein>
<feature type="signal peptide" evidence="1">
    <location>
        <begin position="1"/>
        <end position="19"/>
    </location>
</feature>
<feature type="chain" id="PRO_5046583881" evidence="1">
    <location>
        <begin position="20"/>
        <end position="181"/>
    </location>
</feature>
<dbReference type="Proteomes" id="UP001201463">
    <property type="component" value="Unassembled WGS sequence"/>
</dbReference>
<evidence type="ECO:0000256" key="1">
    <source>
        <dbReference type="SAM" id="SignalP"/>
    </source>
</evidence>
<sequence>MKATILLAAALLSSGAASAALLTVGSPVTATLNGSADGLLGLDHGYQAEPGSNTTALTDGDIEFIAADFSFMLDLGSDGRLRVYDNTGTGLLDGLRVVELSFADAGLHLGGAHLLGVLPGGQVGFETLGPQSLRITLQDVQFGGAFASVDAQLVNAVPEPSTAALVGLGLLGLALRRRTNR</sequence>
<dbReference type="InterPro" id="IPR013424">
    <property type="entry name" value="Ice-binding_C"/>
</dbReference>
<gene>
    <name evidence="3" type="ORF">LXT12_01025</name>
</gene>
<dbReference type="RefSeq" id="WP_233388591.1">
    <property type="nucleotide sequence ID" value="NZ_JAJTWT010000001.1"/>
</dbReference>
<accession>A0ABS8X656</accession>
<reference evidence="3 4" key="1">
    <citation type="submission" date="2021-12" db="EMBL/GenBank/DDBJ databases">
        <title>Genome seq of p7.</title>
        <authorList>
            <person name="Seo T."/>
        </authorList>
    </citation>
    <scope>NUCLEOTIDE SEQUENCE [LARGE SCALE GENOMIC DNA]</scope>
    <source>
        <strain evidence="3 4">P7</strain>
    </source>
</reference>
<name>A0ABS8X656_9BURK</name>
<dbReference type="NCBIfam" id="TIGR02595">
    <property type="entry name" value="PEP_CTERM"/>
    <property type="match status" value="1"/>
</dbReference>
<organism evidence="3 4">
    <name type="scientific">Pelomonas caseinilytica</name>
    <dbReference type="NCBI Taxonomy" id="2906763"/>
    <lineage>
        <taxon>Bacteria</taxon>
        <taxon>Pseudomonadati</taxon>
        <taxon>Pseudomonadota</taxon>
        <taxon>Betaproteobacteria</taxon>
        <taxon>Burkholderiales</taxon>
        <taxon>Sphaerotilaceae</taxon>
        <taxon>Roseateles</taxon>
    </lineage>
</organism>
<dbReference type="EMBL" id="JAJTWT010000001">
    <property type="protein sequence ID" value="MCE4535841.1"/>
    <property type="molecule type" value="Genomic_DNA"/>
</dbReference>
<evidence type="ECO:0000259" key="2">
    <source>
        <dbReference type="Pfam" id="PF07589"/>
    </source>
</evidence>
<comment type="caution">
    <text evidence="3">The sequence shown here is derived from an EMBL/GenBank/DDBJ whole genome shotgun (WGS) entry which is preliminary data.</text>
</comment>
<keyword evidence="4" id="KW-1185">Reference proteome</keyword>
<evidence type="ECO:0000313" key="3">
    <source>
        <dbReference type="EMBL" id="MCE4535841.1"/>
    </source>
</evidence>
<feature type="domain" description="Ice-binding protein C-terminal" evidence="2">
    <location>
        <begin position="156"/>
        <end position="178"/>
    </location>
</feature>